<comment type="subcellular location">
    <subcellularLocation>
        <location evidence="1">Nucleus</location>
    </subcellularLocation>
</comment>
<dbReference type="GO" id="GO:0000785">
    <property type="term" value="C:chromatin"/>
    <property type="evidence" value="ECO:0007669"/>
    <property type="project" value="TreeGrafter"/>
</dbReference>
<keyword evidence="3" id="KW-0547">Nucleotide-binding</keyword>
<feature type="compositionally biased region" description="Low complexity" evidence="7">
    <location>
        <begin position="38"/>
        <end position="54"/>
    </location>
</feature>
<keyword evidence="4" id="KW-0378">Hydrolase</keyword>
<dbReference type="SUPFAM" id="SSF52540">
    <property type="entry name" value="P-loop containing nucleoside triphosphate hydrolases"/>
    <property type="match status" value="2"/>
</dbReference>
<evidence type="ECO:0000259" key="9">
    <source>
        <dbReference type="PROSITE" id="PS51192"/>
    </source>
</evidence>
<gene>
    <name evidence="10" type="ORF">PTTG_28098</name>
</gene>
<proteinExistence type="predicted"/>
<dbReference type="PROSITE" id="PS50013">
    <property type="entry name" value="CHROMO_2"/>
    <property type="match status" value="2"/>
</dbReference>
<keyword evidence="5" id="KW-0067">ATP-binding</keyword>
<sequence length="845" mass="95322">MSLTSTLPAGRPATSTSTSTNTKPATSTTHTKLDKNSHPPASASSSSSPSSPISQPLPPIKHTAQSQSSSDIDSDSPSSASPSSPSISSSDHEQPLPPPSRRQKLTGTSSNRLELPETQKVFEHVSLEFDDEDESTGDDDEARPIKRSKKQSTSGKKNLAKRKIADKSASVTPRPGAESEQDDSDFFSGSGRKQGKRRRAVAIKSDAEEPSLLRISARSVKATNYNEDDRYLGMISDSDDDQIAAYANQPTVAIGDEGDAIDAVLDHMKDTKLSDPSLNDPTQHLLYLIKWQGYSHLHATWESYEFAKQYRGFKKLENYIKNVWTPENQINSDPRYTDEDREAFMIERNRTREQVEGYKIVERVIANRDAQPTLDIDHDHVEYLCKWRGLNYDACTWEAEETIETIAAKEIAAYKARLDSKTVPYRSTPLGKVRPAFDRIKEQPKYIKVGGTLKDFQVTGLNWLAYVWHRGQNGILADEMGLGKTVQTCAFLSYLFHTMEQYGPFLIVVPLSTLPAWQMQCAQWAPDLNVVAYIGNKVSRQTIREYEFGASKKMKFNILLTTYEIILKDRNDLAPIKWQYLAVDEAHRLKSSESQLYEALMSFNIQAKLLITGTPLQNSVKELLALMHFLQPDKFDLSEGHFDLEDDEKEMKIKDLHHKLQAIMLRRLKKDVVQSLPTKSERILRVEMSELQMYWYKAILTRNYAALASNDSQVSLLNIAMELKKASNHPFLFPGAEPTTDTKEAALRGVVVNSGKMILLDKLLTRLKAEGHRVLIFSQMVRMLDIMSDYMAYRGYIFQRLDGTVPSEERRKAIGHFNSPVPPILPFSYLLVLEVSGSISKQRIP</sequence>
<reference evidence="11 12" key="3">
    <citation type="journal article" date="2017" name="G3 (Bethesda)">
        <title>Comparative analysis highlights variable genome content of wheat rusts and divergence of the mating loci.</title>
        <authorList>
            <person name="Cuomo C.A."/>
            <person name="Bakkeren G."/>
            <person name="Khalil H.B."/>
            <person name="Panwar V."/>
            <person name="Joly D."/>
            <person name="Linning R."/>
            <person name="Sakthikumar S."/>
            <person name="Song X."/>
            <person name="Adiconis X."/>
            <person name="Fan L."/>
            <person name="Goldberg J.M."/>
            <person name="Levin J.Z."/>
            <person name="Young S."/>
            <person name="Zeng Q."/>
            <person name="Anikster Y."/>
            <person name="Bruce M."/>
            <person name="Wang M."/>
            <person name="Yin C."/>
            <person name="McCallum B."/>
            <person name="Szabo L.J."/>
            <person name="Hulbert S."/>
            <person name="Chen X."/>
            <person name="Fellers J.P."/>
        </authorList>
    </citation>
    <scope>NUCLEOTIDE SEQUENCE</scope>
    <source>
        <strain evidence="11">isolate 1-1 / race 1 (BBBD)</strain>
        <strain evidence="12">Isolate 1-1 / race 1 (BBBD)</strain>
    </source>
</reference>
<dbReference type="CDD" id="cd18793">
    <property type="entry name" value="SF2_C_SNF"/>
    <property type="match status" value="1"/>
</dbReference>
<feature type="compositionally biased region" description="Low complexity" evidence="7">
    <location>
        <begin position="14"/>
        <end position="30"/>
    </location>
</feature>
<feature type="compositionally biased region" description="Low complexity" evidence="7">
    <location>
        <begin position="64"/>
        <end position="89"/>
    </location>
</feature>
<dbReference type="Pfam" id="PF00385">
    <property type="entry name" value="Chromo"/>
    <property type="match status" value="2"/>
</dbReference>
<dbReference type="GO" id="GO:0140658">
    <property type="term" value="F:ATP-dependent chromatin remodeler activity"/>
    <property type="evidence" value="ECO:0007669"/>
    <property type="project" value="TreeGrafter"/>
</dbReference>
<dbReference type="PROSITE" id="PS51192">
    <property type="entry name" value="HELICASE_ATP_BIND_1"/>
    <property type="match status" value="1"/>
</dbReference>
<evidence type="ECO:0000313" key="11">
    <source>
        <dbReference type="EnsemblFungi" id="PTTG_28098-t43_1-p1"/>
    </source>
</evidence>
<dbReference type="GO" id="GO:0034728">
    <property type="term" value="P:nucleosome organization"/>
    <property type="evidence" value="ECO:0007669"/>
    <property type="project" value="TreeGrafter"/>
</dbReference>
<dbReference type="InterPro" id="IPR016197">
    <property type="entry name" value="Chromo-like_dom_sf"/>
</dbReference>
<dbReference type="InterPro" id="IPR014001">
    <property type="entry name" value="Helicase_ATP-bd"/>
</dbReference>
<dbReference type="GO" id="GO:0016887">
    <property type="term" value="F:ATP hydrolysis activity"/>
    <property type="evidence" value="ECO:0007669"/>
    <property type="project" value="TreeGrafter"/>
</dbReference>
<reference evidence="10" key="2">
    <citation type="submission" date="2016-05" db="EMBL/GenBank/DDBJ databases">
        <title>Comparative analysis highlights variable genome content of wheat rusts and divergence of the mating loci.</title>
        <authorList>
            <person name="Cuomo C.A."/>
            <person name="Bakkeren G."/>
            <person name="Szabo L."/>
            <person name="Khalil H."/>
            <person name="Joly D."/>
            <person name="Goldberg J."/>
            <person name="Young S."/>
            <person name="Zeng Q."/>
            <person name="Fellers J."/>
        </authorList>
    </citation>
    <scope>NUCLEOTIDE SEQUENCE [LARGE SCALE GENOMIC DNA]</scope>
    <source>
        <strain evidence="10">1-1 BBBD Race 1</strain>
    </source>
</reference>
<dbReference type="InterPro" id="IPR000330">
    <property type="entry name" value="SNF2_N"/>
</dbReference>
<dbReference type="CDD" id="cd17993">
    <property type="entry name" value="DEXHc_CHD1_2"/>
    <property type="match status" value="1"/>
</dbReference>
<accession>A0A180GED9</accession>
<evidence type="ECO:0000256" key="2">
    <source>
        <dbReference type="ARBA" id="ARBA00022737"/>
    </source>
</evidence>
<evidence type="ECO:0000256" key="7">
    <source>
        <dbReference type="SAM" id="MobiDB-lite"/>
    </source>
</evidence>
<evidence type="ECO:0000313" key="10">
    <source>
        <dbReference type="EMBL" id="OAV91096.1"/>
    </source>
</evidence>
<dbReference type="GO" id="GO:0003677">
    <property type="term" value="F:DNA binding"/>
    <property type="evidence" value="ECO:0007669"/>
    <property type="project" value="TreeGrafter"/>
</dbReference>
<dbReference type="EMBL" id="ADAS02000087">
    <property type="protein sequence ID" value="OAV91096.1"/>
    <property type="molecule type" value="Genomic_DNA"/>
</dbReference>
<dbReference type="VEuPathDB" id="FungiDB:PTTG_28098"/>
<dbReference type="InterPro" id="IPR038718">
    <property type="entry name" value="SNF2-like_sf"/>
</dbReference>
<dbReference type="Gene3D" id="2.40.50.40">
    <property type="match status" value="2"/>
</dbReference>
<dbReference type="PANTHER" id="PTHR45623">
    <property type="entry name" value="CHROMODOMAIN-HELICASE-DNA-BINDING PROTEIN 3-RELATED-RELATED"/>
    <property type="match status" value="1"/>
</dbReference>
<feature type="domain" description="Chromo" evidence="8">
    <location>
        <begin position="359"/>
        <end position="426"/>
    </location>
</feature>
<dbReference type="Gene3D" id="3.40.50.300">
    <property type="entry name" value="P-loop containing nucleotide triphosphate hydrolases"/>
    <property type="match status" value="1"/>
</dbReference>
<keyword evidence="12" id="KW-1185">Reference proteome</keyword>
<dbReference type="CDD" id="cd18659">
    <property type="entry name" value="CD2_tandem"/>
    <property type="match status" value="1"/>
</dbReference>
<dbReference type="GO" id="GO:0005634">
    <property type="term" value="C:nucleus"/>
    <property type="evidence" value="ECO:0007669"/>
    <property type="project" value="UniProtKB-SubCell"/>
</dbReference>
<evidence type="ECO:0008006" key="13">
    <source>
        <dbReference type="Google" id="ProtNLM"/>
    </source>
</evidence>
<feature type="domain" description="Chromo" evidence="8">
    <location>
        <begin position="259"/>
        <end position="331"/>
    </location>
</feature>
<feature type="domain" description="Helicase ATP-binding" evidence="9">
    <location>
        <begin position="465"/>
        <end position="633"/>
    </location>
</feature>
<dbReference type="Pfam" id="PF00271">
    <property type="entry name" value="Helicase_C"/>
    <property type="match status" value="1"/>
</dbReference>
<dbReference type="Proteomes" id="UP000005240">
    <property type="component" value="Unassembled WGS sequence"/>
</dbReference>
<dbReference type="InterPro" id="IPR001650">
    <property type="entry name" value="Helicase_C-like"/>
</dbReference>
<feature type="compositionally biased region" description="Acidic residues" evidence="7">
    <location>
        <begin position="128"/>
        <end position="141"/>
    </location>
</feature>
<evidence type="ECO:0000256" key="4">
    <source>
        <dbReference type="ARBA" id="ARBA00022801"/>
    </source>
</evidence>
<evidence type="ECO:0000313" key="12">
    <source>
        <dbReference type="Proteomes" id="UP000005240"/>
    </source>
</evidence>
<evidence type="ECO:0000256" key="1">
    <source>
        <dbReference type="ARBA" id="ARBA00004123"/>
    </source>
</evidence>
<keyword evidence="2" id="KW-0677">Repeat</keyword>
<feature type="region of interest" description="Disordered" evidence="7">
    <location>
        <begin position="1"/>
        <end position="203"/>
    </location>
</feature>
<dbReference type="GO" id="GO:0003682">
    <property type="term" value="F:chromatin binding"/>
    <property type="evidence" value="ECO:0007669"/>
    <property type="project" value="TreeGrafter"/>
</dbReference>
<dbReference type="SMART" id="SM00298">
    <property type="entry name" value="CHROMO"/>
    <property type="match status" value="2"/>
</dbReference>
<dbReference type="SMART" id="SM00487">
    <property type="entry name" value="DEXDc"/>
    <property type="match status" value="1"/>
</dbReference>
<dbReference type="Pfam" id="PF00176">
    <property type="entry name" value="SNF2-rel_dom"/>
    <property type="match status" value="1"/>
</dbReference>
<reference evidence="11" key="4">
    <citation type="submission" date="2025-05" db="UniProtKB">
        <authorList>
            <consortium name="EnsemblFungi"/>
        </authorList>
    </citation>
    <scope>IDENTIFICATION</scope>
    <source>
        <strain evidence="11">isolate 1-1 / race 1 (BBBD)</strain>
    </source>
</reference>
<dbReference type="PANTHER" id="PTHR45623:SF14">
    <property type="entry name" value="CHROMODOMAIN-HELICASE-DNA-BINDING PROTEIN 1"/>
    <property type="match status" value="1"/>
</dbReference>
<dbReference type="EnsemblFungi" id="PTTG_28098-t43_1">
    <property type="protein sequence ID" value="PTTG_28098-t43_1-p1"/>
    <property type="gene ID" value="PTTG_28098"/>
</dbReference>
<dbReference type="InterPro" id="IPR049730">
    <property type="entry name" value="SNF2/RAD54-like_C"/>
</dbReference>
<dbReference type="AlphaFoldDB" id="A0A180GED9"/>
<dbReference type="SUPFAM" id="SSF54160">
    <property type="entry name" value="Chromo domain-like"/>
    <property type="match status" value="2"/>
</dbReference>
<evidence type="ECO:0000256" key="5">
    <source>
        <dbReference type="ARBA" id="ARBA00022840"/>
    </source>
</evidence>
<dbReference type="FunFam" id="2.40.50.40:FF:000014">
    <property type="entry name" value="Chromodomain-helicase-DNA-binding protein 2 isoform 1"/>
    <property type="match status" value="1"/>
</dbReference>
<dbReference type="OrthoDB" id="5857104at2759"/>
<reference evidence="10" key="1">
    <citation type="submission" date="2009-11" db="EMBL/GenBank/DDBJ databases">
        <authorList>
            <consortium name="The Broad Institute Genome Sequencing Platform"/>
            <person name="Ward D."/>
            <person name="Feldgarden M."/>
            <person name="Earl A."/>
            <person name="Young S.K."/>
            <person name="Zeng Q."/>
            <person name="Koehrsen M."/>
            <person name="Alvarado L."/>
            <person name="Berlin A."/>
            <person name="Bochicchio J."/>
            <person name="Borenstein D."/>
            <person name="Chapman S.B."/>
            <person name="Chen Z."/>
            <person name="Engels R."/>
            <person name="Freedman E."/>
            <person name="Gellesch M."/>
            <person name="Goldberg J."/>
            <person name="Griggs A."/>
            <person name="Gujja S."/>
            <person name="Heilman E."/>
            <person name="Heiman D."/>
            <person name="Hepburn T."/>
            <person name="Howarth C."/>
            <person name="Jen D."/>
            <person name="Larson L."/>
            <person name="Lewis B."/>
            <person name="Mehta T."/>
            <person name="Park D."/>
            <person name="Pearson M."/>
            <person name="Roberts A."/>
            <person name="Saif S."/>
            <person name="Shea T."/>
            <person name="Shenoy N."/>
            <person name="Sisk P."/>
            <person name="Stolte C."/>
            <person name="Sykes S."/>
            <person name="Thomson T."/>
            <person name="Walk T."/>
            <person name="White J."/>
            <person name="Yandava C."/>
            <person name="Izard J."/>
            <person name="Baranova O.V."/>
            <person name="Blanton J.M."/>
            <person name="Tanner A.C."/>
            <person name="Dewhirst F.E."/>
            <person name="Haas B."/>
            <person name="Nusbaum C."/>
            <person name="Birren B."/>
        </authorList>
    </citation>
    <scope>NUCLEOTIDE SEQUENCE [LARGE SCALE GENOMIC DNA]</scope>
    <source>
        <strain evidence="10">1-1 BBBD Race 1</strain>
    </source>
</reference>
<protein>
    <recommendedName>
        <fullName evidence="13">Chromodomain-helicase-DNA-binding protein 1</fullName>
    </recommendedName>
</protein>
<dbReference type="GO" id="GO:0042393">
    <property type="term" value="F:histone binding"/>
    <property type="evidence" value="ECO:0007669"/>
    <property type="project" value="TreeGrafter"/>
</dbReference>
<evidence type="ECO:0000256" key="3">
    <source>
        <dbReference type="ARBA" id="ARBA00022741"/>
    </source>
</evidence>
<dbReference type="InterPro" id="IPR027417">
    <property type="entry name" value="P-loop_NTPase"/>
</dbReference>
<feature type="compositionally biased region" description="Basic and acidic residues" evidence="7">
    <location>
        <begin position="114"/>
        <end position="127"/>
    </location>
</feature>
<evidence type="ECO:0000256" key="6">
    <source>
        <dbReference type="ARBA" id="ARBA00023242"/>
    </source>
</evidence>
<evidence type="ECO:0000259" key="8">
    <source>
        <dbReference type="PROSITE" id="PS50013"/>
    </source>
</evidence>
<dbReference type="InterPro" id="IPR023780">
    <property type="entry name" value="Chromo_domain"/>
</dbReference>
<dbReference type="InterPro" id="IPR000953">
    <property type="entry name" value="Chromo/chromo_shadow_dom"/>
</dbReference>
<organism evidence="10">
    <name type="scientific">Puccinia triticina (isolate 1-1 / race 1 (BBBD))</name>
    <name type="common">Brown leaf rust fungus</name>
    <dbReference type="NCBI Taxonomy" id="630390"/>
    <lineage>
        <taxon>Eukaryota</taxon>
        <taxon>Fungi</taxon>
        <taxon>Dikarya</taxon>
        <taxon>Basidiomycota</taxon>
        <taxon>Pucciniomycotina</taxon>
        <taxon>Pucciniomycetes</taxon>
        <taxon>Pucciniales</taxon>
        <taxon>Pucciniaceae</taxon>
        <taxon>Puccinia</taxon>
    </lineage>
</organism>
<keyword evidence="6" id="KW-0539">Nucleus</keyword>
<dbReference type="Gene3D" id="3.40.50.10810">
    <property type="entry name" value="Tandem AAA-ATPase domain"/>
    <property type="match status" value="1"/>
</dbReference>
<dbReference type="GO" id="GO:0005524">
    <property type="term" value="F:ATP binding"/>
    <property type="evidence" value="ECO:0007669"/>
    <property type="project" value="UniProtKB-KW"/>
</dbReference>
<dbReference type="STRING" id="630390.A0A180GED9"/>
<name>A0A180GED9_PUCT1</name>